<accession>A0A2A5WV48</accession>
<evidence type="ECO:0000256" key="1">
    <source>
        <dbReference type="ARBA" id="ARBA00022801"/>
    </source>
</evidence>
<keyword evidence="1" id="KW-0378">Hydrolase</keyword>
<evidence type="ECO:0000259" key="2">
    <source>
        <dbReference type="Pfam" id="PF20434"/>
    </source>
</evidence>
<gene>
    <name evidence="3" type="ORF">CNE99_03650</name>
</gene>
<organism evidence="3 4">
    <name type="scientific">OM182 bacterium MED-G24</name>
    <dbReference type="NCBI Taxonomy" id="1986255"/>
    <lineage>
        <taxon>Bacteria</taxon>
        <taxon>Pseudomonadati</taxon>
        <taxon>Pseudomonadota</taxon>
        <taxon>Gammaproteobacteria</taxon>
        <taxon>OMG group</taxon>
        <taxon>OM182 clade</taxon>
    </lineage>
</organism>
<dbReference type="EMBL" id="NTKD01000012">
    <property type="protein sequence ID" value="PDH40405.1"/>
    <property type="molecule type" value="Genomic_DNA"/>
</dbReference>
<evidence type="ECO:0000313" key="4">
    <source>
        <dbReference type="Proteomes" id="UP000219327"/>
    </source>
</evidence>
<evidence type="ECO:0000313" key="3">
    <source>
        <dbReference type="EMBL" id="PDH40405.1"/>
    </source>
</evidence>
<comment type="caution">
    <text evidence="3">The sequence shown here is derived from an EMBL/GenBank/DDBJ whole genome shotgun (WGS) entry which is preliminary data.</text>
</comment>
<dbReference type="Pfam" id="PF20434">
    <property type="entry name" value="BD-FAE"/>
    <property type="match status" value="1"/>
</dbReference>
<dbReference type="AlphaFoldDB" id="A0A2A5WV48"/>
<dbReference type="InterPro" id="IPR029058">
    <property type="entry name" value="AB_hydrolase_fold"/>
</dbReference>
<dbReference type="InterPro" id="IPR050300">
    <property type="entry name" value="GDXG_lipolytic_enzyme"/>
</dbReference>
<reference evidence="3 4" key="1">
    <citation type="submission" date="2017-08" db="EMBL/GenBank/DDBJ databases">
        <title>Fine stratification of microbial communities through a metagenomic profile of the photic zone.</title>
        <authorList>
            <person name="Haro-Moreno J.M."/>
            <person name="Lopez-Perez M."/>
            <person name="De La Torre J."/>
            <person name="Picazo A."/>
            <person name="Camacho A."/>
            <person name="Rodriguez-Valera F."/>
        </authorList>
    </citation>
    <scope>NUCLEOTIDE SEQUENCE [LARGE SCALE GENOMIC DNA]</scope>
    <source>
        <strain evidence="3">MED-G24</strain>
    </source>
</reference>
<dbReference type="GO" id="GO:0016787">
    <property type="term" value="F:hydrolase activity"/>
    <property type="evidence" value="ECO:0007669"/>
    <property type="project" value="UniProtKB-KW"/>
</dbReference>
<proteinExistence type="predicted"/>
<dbReference type="PANTHER" id="PTHR48081">
    <property type="entry name" value="AB HYDROLASE SUPERFAMILY PROTEIN C4A8.06C"/>
    <property type="match status" value="1"/>
</dbReference>
<feature type="domain" description="BD-FAE-like" evidence="2">
    <location>
        <begin position="31"/>
        <end position="230"/>
    </location>
</feature>
<dbReference type="InterPro" id="IPR049492">
    <property type="entry name" value="BD-FAE-like_dom"/>
</dbReference>
<dbReference type="PANTHER" id="PTHR48081:SF13">
    <property type="entry name" value="ALPHA_BETA HYDROLASE"/>
    <property type="match status" value="1"/>
</dbReference>
<dbReference type="Gene3D" id="3.40.50.1820">
    <property type="entry name" value="alpha/beta hydrolase"/>
    <property type="match status" value="1"/>
</dbReference>
<sequence>MTSIQQSFVFLETPDGTLRVEVIRRETYEGLPPLLVYVFGGAWMAGDRHQVAHSPLPAFVAQGYALASLDYRHSQVATFPAQILDVKSGIGWLRQNAERLGFDSGRIGIFGPSAGGHLAALVGTTSGTPHFVPDGYSAQDCVVQAVVDLFGPTDFLQMDAHSISDEIIHDDPGSPESRLIGGAIQHHPKAVKTANPVTYVNGSEPPFLIIHGDQDPLVPLHQSELLANALSDAGSVHRLVVDEQGGHGSGGTFNSEAMATDILSFLDYHLKP</sequence>
<dbReference type="SUPFAM" id="SSF53474">
    <property type="entry name" value="alpha/beta-Hydrolases"/>
    <property type="match status" value="1"/>
</dbReference>
<name>A0A2A5WV48_9GAMM</name>
<protein>
    <submittedName>
        <fullName evidence="3">Esterase</fullName>
    </submittedName>
</protein>
<dbReference type="Proteomes" id="UP000219327">
    <property type="component" value="Unassembled WGS sequence"/>
</dbReference>